<evidence type="ECO:0000313" key="2">
    <source>
        <dbReference type="Proteomes" id="UP000029273"/>
    </source>
</evidence>
<proteinExistence type="predicted"/>
<evidence type="ECO:0000313" key="1">
    <source>
        <dbReference type="EMBL" id="OBS08293.1"/>
    </source>
</evidence>
<organism evidence="1 2">
    <name type="scientific">Acidihalobacter prosperus</name>
    <dbReference type="NCBI Taxonomy" id="160660"/>
    <lineage>
        <taxon>Bacteria</taxon>
        <taxon>Pseudomonadati</taxon>
        <taxon>Pseudomonadota</taxon>
        <taxon>Gammaproteobacteria</taxon>
        <taxon>Chromatiales</taxon>
        <taxon>Ectothiorhodospiraceae</taxon>
        <taxon>Acidihalobacter</taxon>
    </lineage>
</organism>
<keyword evidence="1" id="KW-0449">Lipoprotein</keyword>
<sequence length="118" mass="13670">MRYPPRLFSLVHPVLPTLATGALTILLLAGCVPLAPVGPGRAAVYVRIGPPPPPYEVVLPRPYAGAVWIPGRWIWSGRWQWRGGYWARPPYPHARWAPGRWERHGEDRWFYHRGHWHR</sequence>
<name>A0A1A6C167_9GAMM</name>
<dbReference type="RefSeq" id="WP_065089871.1">
    <property type="nucleotide sequence ID" value="NZ_JQSG02000006.1"/>
</dbReference>
<reference evidence="1 2" key="1">
    <citation type="journal article" date="2014" name="Genome Announc.">
        <title>Draft Genome Sequence of the Iron-Oxidizing, Acidophilic, and Halotolerant 'Thiobacillus prosperus' Type Strain DSM 5130.</title>
        <authorList>
            <person name="Ossandon F.J."/>
            <person name="Cardenas J.P."/>
            <person name="Corbett M."/>
            <person name="Quatrini R."/>
            <person name="Holmes D.S."/>
            <person name="Watkin E."/>
        </authorList>
    </citation>
    <scope>NUCLEOTIDE SEQUENCE [LARGE SCALE GENOMIC DNA]</scope>
    <source>
        <strain evidence="1 2">DSM 5130</strain>
    </source>
</reference>
<dbReference type="PROSITE" id="PS51257">
    <property type="entry name" value="PROKAR_LIPOPROTEIN"/>
    <property type="match status" value="1"/>
</dbReference>
<accession>A0A1A6C167</accession>
<comment type="caution">
    <text evidence="1">The sequence shown here is derived from an EMBL/GenBank/DDBJ whole genome shotgun (WGS) entry which is preliminary data.</text>
</comment>
<keyword evidence="2" id="KW-1185">Reference proteome</keyword>
<dbReference type="EMBL" id="JQSG02000006">
    <property type="protein sequence ID" value="OBS08293.1"/>
    <property type="molecule type" value="Genomic_DNA"/>
</dbReference>
<protein>
    <submittedName>
        <fullName evidence="1">Lipoprotein</fullName>
    </submittedName>
</protein>
<dbReference type="AlphaFoldDB" id="A0A1A6C167"/>
<gene>
    <name evidence="1" type="ORF">Thpro_022543</name>
</gene>
<dbReference type="Proteomes" id="UP000029273">
    <property type="component" value="Unassembled WGS sequence"/>
</dbReference>